<protein>
    <submittedName>
        <fullName evidence="2">Uu.00g120580.m01.CDS01</fullName>
    </submittedName>
</protein>
<sequence>MAPPKSGTMSHVSSTSRNNNDKKAGSSSHDSDETISIDENINESAASSDAEYAIKSEAESVFNGVHVPNVASADTDSDEDIPDAPDAQSTPAHGRGRGRGGRGKRGGGCGSRGAGAGRARGRGPTAMNQSIRAPGAPPVARAVRHSPVARAVRAVRAARAARTARVVDRAALRVKEEDERAAGNGGVNGVAGNGGAIRAPDYIEHDYRTLFKNLKHHLESVDVYSTIFYDNAWKAVDTSREDRSAFLVLSQVNQGIQRALRALDTVYFPDEEPEKFMEGDRVFHAGE</sequence>
<evidence type="ECO:0000313" key="2">
    <source>
        <dbReference type="EMBL" id="CAJ2504664.1"/>
    </source>
</evidence>
<gene>
    <name evidence="2" type="ORF">KHLLAP_LOCUS5132</name>
</gene>
<evidence type="ECO:0000256" key="1">
    <source>
        <dbReference type="SAM" id="MobiDB-lite"/>
    </source>
</evidence>
<reference evidence="2" key="1">
    <citation type="submission" date="2023-10" db="EMBL/GenBank/DDBJ databases">
        <authorList>
            <person name="Hackl T."/>
        </authorList>
    </citation>
    <scope>NUCLEOTIDE SEQUENCE</scope>
</reference>
<evidence type="ECO:0000313" key="3">
    <source>
        <dbReference type="Proteomes" id="UP001295740"/>
    </source>
</evidence>
<dbReference type="Proteomes" id="UP001295740">
    <property type="component" value="Unassembled WGS sequence"/>
</dbReference>
<feature type="compositionally biased region" description="Polar residues" evidence="1">
    <location>
        <begin position="7"/>
        <end position="18"/>
    </location>
</feature>
<feature type="compositionally biased region" description="Basic residues" evidence="1">
    <location>
        <begin position="94"/>
        <end position="105"/>
    </location>
</feature>
<dbReference type="EMBL" id="CAUWAG010000007">
    <property type="protein sequence ID" value="CAJ2504664.1"/>
    <property type="molecule type" value="Genomic_DNA"/>
</dbReference>
<accession>A0AAI8YH79</accession>
<keyword evidence="3" id="KW-1185">Reference proteome</keyword>
<name>A0AAI8YH79_9PEZI</name>
<feature type="compositionally biased region" description="Low complexity" evidence="1">
    <location>
        <begin position="132"/>
        <end position="142"/>
    </location>
</feature>
<dbReference type="AlphaFoldDB" id="A0AAI8YH79"/>
<feature type="compositionally biased region" description="Polar residues" evidence="1">
    <location>
        <begin position="37"/>
        <end position="47"/>
    </location>
</feature>
<organism evidence="2 3">
    <name type="scientific">Anthostomella pinea</name>
    <dbReference type="NCBI Taxonomy" id="933095"/>
    <lineage>
        <taxon>Eukaryota</taxon>
        <taxon>Fungi</taxon>
        <taxon>Dikarya</taxon>
        <taxon>Ascomycota</taxon>
        <taxon>Pezizomycotina</taxon>
        <taxon>Sordariomycetes</taxon>
        <taxon>Xylariomycetidae</taxon>
        <taxon>Xylariales</taxon>
        <taxon>Xylariaceae</taxon>
        <taxon>Anthostomella</taxon>
    </lineage>
</organism>
<feature type="compositionally biased region" description="Basic and acidic residues" evidence="1">
    <location>
        <begin position="19"/>
        <end position="32"/>
    </location>
</feature>
<feature type="region of interest" description="Disordered" evidence="1">
    <location>
        <begin position="1"/>
        <end position="142"/>
    </location>
</feature>
<proteinExistence type="predicted"/>
<feature type="compositionally biased region" description="Gly residues" evidence="1">
    <location>
        <begin position="106"/>
        <end position="118"/>
    </location>
</feature>
<comment type="caution">
    <text evidence="2">The sequence shown here is derived from an EMBL/GenBank/DDBJ whole genome shotgun (WGS) entry which is preliminary data.</text>
</comment>